<dbReference type="InterPro" id="IPR036217">
    <property type="entry name" value="MethylDNA_cys_MeTrfase_DNAb"/>
</dbReference>
<dbReference type="Pfam" id="PF01035">
    <property type="entry name" value="DNA_binding_1"/>
    <property type="match status" value="1"/>
</dbReference>
<dbReference type="InterPro" id="IPR036388">
    <property type="entry name" value="WH-like_DNA-bd_sf"/>
</dbReference>
<gene>
    <name evidence="3" type="ORF">Q763_11865</name>
</gene>
<dbReference type="GO" id="GO:0008168">
    <property type="term" value="F:methyltransferase activity"/>
    <property type="evidence" value="ECO:0007669"/>
    <property type="project" value="UniProtKB-KW"/>
</dbReference>
<comment type="caution">
    <text evidence="3">The sequence shown here is derived from an EMBL/GenBank/DDBJ whole genome shotgun (WGS) entry which is preliminary data.</text>
</comment>
<dbReference type="STRING" id="1406840.Q763_11865"/>
<sequence>MPENKNDNFFERVYDVARLIPSGRVTSYGAIAKYLGAARSARMVGWAMNACHGRDDVPAHRVVNRQGLLSGKHHFPGSNLMQQLLESEGVEIDDNKVVHFDVYFWDPSVELDF</sequence>
<dbReference type="GO" id="GO:0032259">
    <property type="term" value="P:methylation"/>
    <property type="evidence" value="ECO:0007669"/>
    <property type="project" value="UniProtKB-KW"/>
</dbReference>
<accession>A0A0A2LIY8</accession>
<dbReference type="Gene3D" id="1.10.10.10">
    <property type="entry name" value="Winged helix-like DNA-binding domain superfamily/Winged helix DNA-binding domain"/>
    <property type="match status" value="1"/>
</dbReference>
<evidence type="ECO:0000313" key="4">
    <source>
        <dbReference type="Proteomes" id="UP000030129"/>
    </source>
</evidence>
<dbReference type="InterPro" id="IPR052520">
    <property type="entry name" value="ATL_DNA_repair"/>
</dbReference>
<keyword evidence="3" id="KW-0489">Methyltransferase</keyword>
<feature type="domain" description="Methylated-DNA-[protein]-cysteine S-methyltransferase DNA binding" evidence="2">
    <location>
        <begin position="8"/>
        <end position="90"/>
    </location>
</feature>
<keyword evidence="3" id="KW-0808">Transferase</keyword>
<dbReference type="RefSeq" id="WP_035134443.1">
    <property type="nucleotide sequence ID" value="NZ_JRLV01000014.1"/>
</dbReference>
<proteinExistence type="predicted"/>
<dbReference type="AlphaFoldDB" id="A0A0A2LIY8"/>
<dbReference type="PANTHER" id="PTHR42942">
    <property type="entry name" value="6-O-METHYLGUANINE DNA METHYLTRANSFERASE"/>
    <property type="match status" value="1"/>
</dbReference>
<protein>
    <submittedName>
        <fullName evidence="3">Cysteine methyltransferase</fullName>
    </submittedName>
</protein>
<reference evidence="3 4" key="1">
    <citation type="submission" date="2013-09" db="EMBL/GenBank/DDBJ databases">
        <authorList>
            <person name="Zeng Z."/>
            <person name="Chen C."/>
        </authorList>
    </citation>
    <scope>NUCLEOTIDE SEQUENCE [LARGE SCALE GENOMIC DNA]</scope>
    <source>
        <strain evidence="3 4">F44-8</strain>
    </source>
</reference>
<dbReference type="CDD" id="cd06445">
    <property type="entry name" value="ATase"/>
    <property type="match status" value="1"/>
</dbReference>
<evidence type="ECO:0000259" key="2">
    <source>
        <dbReference type="Pfam" id="PF01035"/>
    </source>
</evidence>
<evidence type="ECO:0000313" key="3">
    <source>
        <dbReference type="EMBL" id="KGO79894.1"/>
    </source>
</evidence>
<evidence type="ECO:0000256" key="1">
    <source>
        <dbReference type="ARBA" id="ARBA00022763"/>
    </source>
</evidence>
<name>A0A0A2LIY8_9FLAO</name>
<dbReference type="PANTHER" id="PTHR42942:SF1">
    <property type="entry name" value="ALKYLTRANSFERASE-LIKE PROTEIN 1"/>
    <property type="match status" value="1"/>
</dbReference>
<dbReference type="InterPro" id="IPR014048">
    <property type="entry name" value="MethylDNA_cys_MeTrfase_DNA-bd"/>
</dbReference>
<dbReference type="Proteomes" id="UP000030129">
    <property type="component" value="Unassembled WGS sequence"/>
</dbReference>
<keyword evidence="4" id="KW-1185">Reference proteome</keyword>
<keyword evidence="1" id="KW-0227">DNA damage</keyword>
<organism evidence="3 4">
    <name type="scientific">Flavobacterium beibuense F44-8</name>
    <dbReference type="NCBI Taxonomy" id="1406840"/>
    <lineage>
        <taxon>Bacteria</taxon>
        <taxon>Pseudomonadati</taxon>
        <taxon>Bacteroidota</taxon>
        <taxon>Flavobacteriia</taxon>
        <taxon>Flavobacteriales</taxon>
        <taxon>Flavobacteriaceae</taxon>
        <taxon>Flavobacterium</taxon>
    </lineage>
</organism>
<dbReference type="SUPFAM" id="SSF46767">
    <property type="entry name" value="Methylated DNA-protein cysteine methyltransferase, C-terminal domain"/>
    <property type="match status" value="1"/>
</dbReference>
<dbReference type="EMBL" id="JRLV01000014">
    <property type="protein sequence ID" value="KGO79894.1"/>
    <property type="molecule type" value="Genomic_DNA"/>
</dbReference>
<dbReference type="eggNOG" id="COG3695">
    <property type="taxonomic scope" value="Bacteria"/>
</dbReference>
<dbReference type="GO" id="GO:0006281">
    <property type="term" value="P:DNA repair"/>
    <property type="evidence" value="ECO:0007669"/>
    <property type="project" value="InterPro"/>
</dbReference>